<dbReference type="GO" id="GO:0016020">
    <property type="term" value="C:membrane"/>
    <property type="evidence" value="ECO:0007669"/>
    <property type="project" value="UniProtKB-SubCell"/>
</dbReference>
<dbReference type="OrthoDB" id="3734424at2"/>
<evidence type="ECO:0000256" key="6">
    <source>
        <dbReference type="SAM" id="Phobius"/>
    </source>
</evidence>
<dbReference type="GO" id="GO:0016874">
    <property type="term" value="F:ligase activity"/>
    <property type="evidence" value="ECO:0007669"/>
    <property type="project" value="UniProtKB-KW"/>
</dbReference>
<evidence type="ECO:0000256" key="2">
    <source>
        <dbReference type="ARBA" id="ARBA00022692"/>
    </source>
</evidence>
<feature type="region of interest" description="Disordered" evidence="5">
    <location>
        <begin position="411"/>
        <end position="468"/>
    </location>
</feature>
<dbReference type="RefSeq" id="WP_144857976.1">
    <property type="nucleotide sequence ID" value="NZ_BAAAYT010000002.1"/>
</dbReference>
<feature type="transmembrane region" description="Helical" evidence="6">
    <location>
        <begin position="167"/>
        <end position="185"/>
    </location>
</feature>
<feature type="transmembrane region" description="Helical" evidence="6">
    <location>
        <begin position="387"/>
        <end position="406"/>
    </location>
</feature>
<feature type="transmembrane region" description="Helical" evidence="6">
    <location>
        <begin position="622"/>
        <end position="641"/>
    </location>
</feature>
<dbReference type="PANTHER" id="PTHR37422:SF13">
    <property type="entry name" value="LIPOPOLYSACCHARIDE BIOSYNTHESIS PROTEIN PA4999-RELATED"/>
    <property type="match status" value="1"/>
</dbReference>
<feature type="transmembrane region" description="Helical" evidence="6">
    <location>
        <begin position="121"/>
        <end position="139"/>
    </location>
</feature>
<reference evidence="8 9" key="1">
    <citation type="submission" date="2019-06" db="EMBL/GenBank/DDBJ databases">
        <title>Sequencing the genomes of 1000 actinobacteria strains.</title>
        <authorList>
            <person name="Klenk H.-P."/>
        </authorList>
    </citation>
    <scope>NUCLEOTIDE SEQUENCE [LARGE SCALE GENOMIC DNA]</scope>
    <source>
        <strain evidence="8 9">DSM 18935</strain>
    </source>
</reference>
<organism evidence="8 9">
    <name type="scientific">Marihabitans asiaticum</name>
    <dbReference type="NCBI Taxonomy" id="415218"/>
    <lineage>
        <taxon>Bacteria</taxon>
        <taxon>Bacillati</taxon>
        <taxon>Actinomycetota</taxon>
        <taxon>Actinomycetes</taxon>
        <taxon>Micrococcales</taxon>
        <taxon>Intrasporangiaceae</taxon>
        <taxon>Marihabitans</taxon>
    </lineage>
</organism>
<feature type="transmembrane region" description="Helical" evidence="6">
    <location>
        <begin position="361"/>
        <end position="381"/>
    </location>
</feature>
<feature type="compositionally biased region" description="Basic and acidic residues" evidence="5">
    <location>
        <begin position="438"/>
        <end position="453"/>
    </location>
</feature>
<comment type="caution">
    <text evidence="8">The sequence shown here is derived from an EMBL/GenBank/DDBJ whole genome shotgun (WGS) entry which is preliminary data.</text>
</comment>
<evidence type="ECO:0000256" key="3">
    <source>
        <dbReference type="ARBA" id="ARBA00022989"/>
    </source>
</evidence>
<feature type="transmembrane region" description="Helical" evidence="6">
    <location>
        <begin position="215"/>
        <end position="237"/>
    </location>
</feature>
<sequence>MNLLTRPIQAPPAPAADRQPLLPGLTAAALVVLVLISPWLPGWIPLLSAVVAVLWGFLTLTRWHMALPVPLLVAAGIPLVQVLSLPFALDPQRSLVLIVVSLLGWTTAAAIVAVGPRRARWVLTAASASLALVSVQSLTGLGDLTSHSGGSVVSGRLQGTFAQPNELGAYAVLLLPAVIAAASLTRRVSTSLVLWLTTLPAFAALALSLSRGSWLATLAALLILALLLPRAGAVLTLLATAGGVALVGAATHAPAGTAGVLLDRIGSLDDPGASPDDHRPFIWDLTLRVAREHPVLGVGPGGIETAAIGADSPMSIEPPLHAHNLPLTVLAENGVVGLAVALALGVVLCVSLQRCVRSRELGWADVGALTGLCGAAVHGLIDMPWRNPTLTLTAWVLFGVLAAGWLSTHPGRSPLRAPPHPDVSTRPSERSAMSLTEPTERRSAETAKKEPVREPVTPDSSRQADPRPRRTWVRRPVLPAAFAVLATAALILLVSLLPTLQEASAVVGLRSETGESGQVIGSDEMRLITQQYSVALSSDVTVDRAVDELGLGADASADADVDPDTTTVRIVARADSAEEATHLADQLVTTAADRADEDPQVSLVRLSEPSAEHAEPTVSKPLLLGAGLVVIVVLTIALETARRRW</sequence>
<feature type="domain" description="O-antigen ligase-related" evidence="7">
    <location>
        <begin position="198"/>
        <end position="341"/>
    </location>
</feature>
<proteinExistence type="predicted"/>
<feature type="transmembrane region" description="Helical" evidence="6">
    <location>
        <begin position="43"/>
        <end position="60"/>
    </location>
</feature>
<keyword evidence="2 6" id="KW-0812">Transmembrane</keyword>
<keyword evidence="4 6" id="KW-0472">Membrane</keyword>
<dbReference type="InterPro" id="IPR007016">
    <property type="entry name" value="O-antigen_ligase-rel_domated"/>
</dbReference>
<keyword evidence="8" id="KW-0436">Ligase</keyword>
<keyword evidence="3 6" id="KW-1133">Transmembrane helix</keyword>
<evidence type="ECO:0000313" key="8">
    <source>
        <dbReference type="EMBL" id="TWD13924.1"/>
    </source>
</evidence>
<evidence type="ECO:0000256" key="5">
    <source>
        <dbReference type="SAM" id="MobiDB-lite"/>
    </source>
</evidence>
<feature type="transmembrane region" description="Helical" evidence="6">
    <location>
        <begin position="21"/>
        <end position="37"/>
    </location>
</feature>
<feature type="transmembrane region" description="Helical" evidence="6">
    <location>
        <begin position="192"/>
        <end position="209"/>
    </location>
</feature>
<accession>A0A560W8H0</accession>
<evidence type="ECO:0000256" key="1">
    <source>
        <dbReference type="ARBA" id="ARBA00004141"/>
    </source>
</evidence>
<dbReference type="InterPro" id="IPR051533">
    <property type="entry name" value="WaaL-like"/>
</dbReference>
<evidence type="ECO:0000259" key="7">
    <source>
        <dbReference type="Pfam" id="PF04932"/>
    </source>
</evidence>
<comment type="subcellular location">
    <subcellularLocation>
        <location evidence="1">Membrane</location>
        <topology evidence="1">Multi-pass membrane protein</topology>
    </subcellularLocation>
</comment>
<dbReference type="Proteomes" id="UP000315628">
    <property type="component" value="Unassembled WGS sequence"/>
</dbReference>
<feature type="transmembrane region" description="Helical" evidence="6">
    <location>
        <begin position="67"/>
        <end position="89"/>
    </location>
</feature>
<feature type="transmembrane region" description="Helical" evidence="6">
    <location>
        <begin position="477"/>
        <end position="497"/>
    </location>
</feature>
<dbReference type="PANTHER" id="PTHR37422">
    <property type="entry name" value="TEICHURONIC ACID BIOSYNTHESIS PROTEIN TUAE"/>
    <property type="match status" value="1"/>
</dbReference>
<protein>
    <submittedName>
        <fullName evidence="8">O-antigen ligase</fullName>
    </submittedName>
</protein>
<evidence type="ECO:0000256" key="4">
    <source>
        <dbReference type="ARBA" id="ARBA00023136"/>
    </source>
</evidence>
<dbReference type="Pfam" id="PF04932">
    <property type="entry name" value="Wzy_C"/>
    <property type="match status" value="1"/>
</dbReference>
<feature type="transmembrane region" description="Helical" evidence="6">
    <location>
        <begin position="95"/>
        <end position="114"/>
    </location>
</feature>
<dbReference type="EMBL" id="VIUW01000004">
    <property type="protein sequence ID" value="TWD13924.1"/>
    <property type="molecule type" value="Genomic_DNA"/>
</dbReference>
<evidence type="ECO:0000313" key="9">
    <source>
        <dbReference type="Proteomes" id="UP000315628"/>
    </source>
</evidence>
<name>A0A560W8H0_9MICO</name>
<dbReference type="AlphaFoldDB" id="A0A560W8H0"/>
<keyword evidence="9" id="KW-1185">Reference proteome</keyword>
<feature type="transmembrane region" description="Helical" evidence="6">
    <location>
        <begin position="244"/>
        <end position="262"/>
    </location>
</feature>
<feature type="transmembrane region" description="Helical" evidence="6">
    <location>
        <begin position="334"/>
        <end position="352"/>
    </location>
</feature>
<gene>
    <name evidence="8" type="ORF">FB557_2568</name>
</gene>